<comment type="caution">
    <text evidence="1">The sequence shown here is derived from an EMBL/GenBank/DDBJ whole genome shotgun (WGS) entry which is preliminary data.</text>
</comment>
<sequence>MDYPKFERGCLGLKKDDRSLAFFVEQISSLCYLCMWFASTTFGMAVDKTVEYNSERNVGGHLWALPEPPTDKSIQQDLGKEALWRASQQDPFLTHTEADDEDREYLFRYIEGLPQFASLKNQNYSQVMNNREKHRKLESLYGDSREVEAMFQDVEKLLTKIKSRTKTPNEIFDKYHDAFKKTEKFKEELSIYKQKETCNLEK</sequence>
<dbReference type="Proteomes" id="UP000325313">
    <property type="component" value="Unassembled WGS sequence"/>
</dbReference>
<reference evidence="1 2" key="1">
    <citation type="submission" date="2019-05" db="EMBL/GenBank/DDBJ databases">
        <title>Emergence of the Ug99 lineage of the wheat stem rust pathogen through somatic hybridization.</title>
        <authorList>
            <person name="Li F."/>
            <person name="Upadhyaya N.M."/>
            <person name="Sperschneider J."/>
            <person name="Matny O."/>
            <person name="Nguyen-Phuc H."/>
            <person name="Mago R."/>
            <person name="Raley C."/>
            <person name="Miller M.E."/>
            <person name="Silverstein K.A.T."/>
            <person name="Henningsen E."/>
            <person name="Hirsch C.D."/>
            <person name="Visser B."/>
            <person name="Pretorius Z.A."/>
            <person name="Steffenson B.J."/>
            <person name="Schwessinger B."/>
            <person name="Dodds P.N."/>
            <person name="Figueroa M."/>
        </authorList>
    </citation>
    <scope>NUCLEOTIDE SEQUENCE [LARGE SCALE GENOMIC DNA]</scope>
    <source>
        <strain evidence="1 2">Ug99</strain>
    </source>
</reference>
<name>A0A5B0MA26_PUCGR</name>
<organism evidence="1 2">
    <name type="scientific">Puccinia graminis f. sp. tritici</name>
    <dbReference type="NCBI Taxonomy" id="56615"/>
    <lineage>
        <taxon>Eukaryota</taxon>
        <taxon>Fungi</taxon>
        <taxon>Dikarya</taxon>
        <taxon>Basidiomycota</taxon>
        <taxon>Pucciniomycotina</taxon>
        <taxon>Pucciniomycetes</taxon>
        <taxon>Pucciniales</taxon>
        <taxon>Pucciniaceae</taxon>
        <taxon>Puccinia</taxon>
    </lineage>
</organism>
<dbReference type="AlphaFoldDB" id="A0A5B0MA26"/>
<evidence type="ECO:0000313" key="2">
    <source>
        <dbReference type="Proteomes" id="UP000325313"/>
    </source>
</evidence>
<gene>
    <name evidence="1" type="ORF">PGTUg99_005064</name>
</gene>
<protein>
    <submittedName>
        <fullName evidence="1">Uncharacterized protein</fullName>
    </submittedName>
</protein>
<dbReference type="EMBL" id="VDEP01000476">
    <property type="protein sequence ID" value="KAA1072788.1"/>
    <property type="molecule type" value="Genomic_DNA"/>
</dbReference>
<accession>A0A5B0MA26</accession>
<proteinExistence type="predicted"/>
<evidence type="ECO:0000313" key="1">
    <source>
        <dbReference type="EMBL" id="KAA1072788.1"/>
    </source>
</evidence>